<protein>
    <recommendedName>
        <fullName evidence="1">HTH merR-type domain-containing protein</fullName>
    </recommendedName>
</protein>
<keyword evidence="3" id="KW-1185">Reference proteome</keyword>
<reference evidence="3" key="2">
    <citation type="submission" date="2014-11" db="EMBL/GenBank/DDBJ databases">
        <title>Draft genome sequence of Hydrogenophaga intermedia S1.</title>
        <authorList>
            <person name="Gan H.M."/>
            <person name="Chew T.H."/>
            <person name="Stolz A."/>
        </authorList>
    </citation>
    <scope>NUCLEOTIDE SEQUENCE [LARGE SCALE GENOMIC DNA]</scope>
    <source>
        <strain evidence="3">S1</strain>
    </source>
</reference>
<dbReference type="Proteomes" id="UP000028878">
    <property type="component" value="Unassembled WGS sequence"/>
</dbReference>
<reference evidence="3" key="1">
    <citation type="submission" date="2014-02" db="EMBL/GenBank/DDBJ databases">
        <authorList>
            <person name="Gan H."/>
        </authorList>
    </citation>
    <scope>NUCLEOTIDE SEQUENCE [LARGE SCALE GENOMIC DNA]</scope>
    <source>
        <strain evidence="3">S1</strain>
    </source>
</reference>
<accession>A0A1L1PKW7</accession>
<dbReference type="EMBL" id="CCAE010000022">
    <property type="protein sequence ID" value="CDN88379.1"/>
    <property type="molecule type" value="Genomic_DNA"/>
</dbReference>
<evidence type="ECO:0000313" key="3">
    <source>
        <dbReference type="Proteomes" id="UP000028878"/>
    </source>
</evidence>
<dbReference type="InterPro" id="IPR000551">
    <property type="entry name" value="MerR-type_HTH_dom"/>
</dbReference>
<gene>
    <name evidence="2" type="ORF">BN948_02813</name>
</gene>
<name>A0A1L1PKW7_HYDIT</name>
<dbReference type="RefSeq" id="WP_009515052.1">
    <property type="nucleotide sequence ID" value="NZ_CCAE010000022.1"/>
</dbReference>
<feature type="domain" description="HTH merR-type" evidence="1">
    <location>
        <begin position="8"/>
        <end position="64"/>
    </location>
</feature>
<dbReference type="Gene3D" id="1.10.1660.10">
    <property type="match status" value="1"/>
</dbReference>
<organism evidence="2 3">
    <name type="scientific">Hydrogenophaga intermedia</name>
    <dbReference type="NCBI Taxonomy" id="65786"/>
    <lineage>
        <taxon>Bacteria</taxon>
        <taxon>Pseudomonadati</taxon>
        <taxon>Pseudomonadota</taxon>
        <taxon>Betaproteobacteria</taxon>
        <taxon>Burkholderiales</taxon>
        <taxon>Comamonadaceae</taxon>
        <taxon>Hydrogenophaga</taxon>
    </lineage>
</organism>
<evidence type="ECO:0000313" key="2">
    <source>
        <dbReference type="EMBL" id="CDN88379.1"/>
    </source>
</evidence>
<dbReference type="Pfam" id="PF13411">
    <property type="entry name" value="MerR_1"/>
    <property type="match status" value="1"/>
</dbReference>
<dbReference type="GO" id="GO:0006355">
    <property type="term" value="P:regulation of DNA-templated transcription"/>
    <property type="evidence" value="ECO:0007669"/>
    <property type="project" value="InterPro"/>
</dbReference>
<dbReference type="AlphaFoldDB" id="A0A1L1PKW7"/>
<proteinExistence type="predicted"/>
<sequence length="180" mass="20155">MVNSAIAFRLHEAAALSGFSKYMLDYLAREDIFRPEAGVGGRGVARQYSFADIVVLRALRQICKDRGRVRHLRSALGVFRDEFGPIEVGQRIDQLLFVQGGELCLRTADQADRELRTGQLAFSFVVDLDQLAQEVSASLIIDVKTNLVRLEPGKAKEAEAIRQKVWAAVRQKRAQRRDAA</sequence>
<evidence type="ECO:0000259" key="1">
    <source>
        <dbReference type="Pfam" id="PF13411"/>
    </source>
</evidence>
<dbReference type="GO" id="GO:0003677">
    <property type="term" value="F:DNA binding"/>
    <property type="evidence" value="ECO:0007669"/>
    <property type="project" value="InterPro"/>
</dbReference>